<evidence type="ECO:0000313" key="2">
    <source>
        <dbReference type="EMBL" id="PAV87900.1"/>
    </source>
</evidence>
<organism evidence="2 3">
    <name type="scientific">Diploscapter pachys</name>
    <dbReference type="NCBI Taxonomy" id="2018661"/>
    <lineage>
        <taxon>Eukaryota</taxon>
        <taxon>Metazoa</taxon>
        <taxon>Ecdysozoa</taxon>
        <taxon>Nematoda</taxon>
        <taxon>Chromadorea</taxon>
        <taxon>Rhabditida</taxon>
        <taxon>Rhabditina</taxon>
        <taxon>Rhabditomorpha</taxon>
        <taxon>Rhabditoidea</taxon>
        <taxon>Rhabditidae</taxon>
        <taxon>Diploscapter</taxon>
    </lineage>
</organism>
<dbReference type="EMBL" id="LIAE01006538">
    <property type="protein sequence ID" value="PAV87900.1"/>
    <property type="molecule type" value="Genomic_DNA"/>
</dbReference>
<sequence length="83" mass="9274">MRGIVMTEEEGRHDYGMGSWRRTEDEPVHDVDTTRCRHVLRPGVPVRVPCLVPVSVFLFFCLFLRSLSLGLLAFSVAAAAGNQ</sequence>
<keyword evidence="1" id="KW-1133">Transmembrane helix</keyword>
<keyword evidence="1" id="KW-0812">Transmembrane</keyword>
<keyword evidence="1" id="KW-0472">Membrane</keyword>
<protein>
    <submittedName>
        <fullName evidence="2">Uncharacterized protein</fullName>
    </submittedName>
</protein>
<feature type="transmembrane region" description="Helical" evidence="1">
    <location>
        <begin position="56"/>
        <end position="80"/>
    </location>
</feature>
<gene>
    <name evidence="2" type="ORF">WR25_03681</name>
</gene>
<dbReference type="Proteomes" id="UP000218231">
    <property type="component" value="Unassembled WGS sequence"/>
</dbReference>
<accession>A0A2A2LP45</accession>
<dbReference type="AlphaFoldDB" id="A0A2A2LP45"/>
<reference evidence="2 3" key="1">
    <citation type="journal article" date="2017" name="Curr. Biol.">
        <title>Genome architecture and evolution of a unichromosomal asexual nematode.</title>
        <authorList>
            <person name="Fradin H."/>
            <person name="Zegar C."/>
            <person name="Gutwein M."/>
            <person name="Lucas J."/>
            <person name="Kovtun M."/>
            <person name="Corcoran D."/>
            <person name="Baugh L.R."/>
            <person name="Kiontke K."/>
            <person name="Gunsalus K."/>
            <person name="Fitch D.H."/>
            <person name="Piano F."/>
        </authorList>
    </citation>
    <scope>NUCLEOTIDE SEQUENCE [LARGE SCALE GENOMIC DNA]</scope>
    <source>
        <strain evidence="2">PF1309</strain>
    </source>
</reference>
<keyword evidence="3" id="KW-1185">Reference proteome</keyword>
<comment type="caution">
    <text evidence="2">The sequence shown here is derived from an EMBL/GenBank/DDBJ whole genome shotgun (WGS) entry which is preliminary data.</text>
</comment>
<name>A0A2A2LP45_9BILA</name>
<evidence type="ECO:0000313" key="3">
    <source>
        <dbReference type="Proteomes" id="UP000218231"/>
    </source>
</evidence>
<evidence type="ECO:0000256" key="1">
    <source>
        <dbReference type="SAM" id="Phobius"/>
    </source>
</evidence>
<proteinExistence type="predicted"/>